<keyword evidence="1" id="KW-0472">Membrane</keyword>
<dbReference type="OrthoDB" id="303113at2759"/>
<name>I7MEM5_TETTS</name>
<feature type="transmembrane region" description="Helical" evidence="1">
    <location>
        <begin position="57"/>
        <end position="74"/>
    </location>
</feature>
<keyword evidence="1" id="KW-1133">Transmembrane helix</keyword>
<protein>
    <submittedName>
        <fullName evidence="2">Transmembrane protein, putative</fullName>
    </submittedName>
</protein>
<dbReference type="InParanoid" id="I7MEM5"/>
<keyword evidence="1 2" id="KW-0812">Transmembrane</keyword>
<dbReference type="AlphaFoldDB" id="I7MEM5"/>
<accession>I7MEM5</accession>
<feature type="transmembrane region" description="Helical" evidence="1">
    <location>
        <begin position="136"/>
        <end position="158"/>
    </location>
</feature>
<dbReference type="EMBL" id="GG662667">
    <property type="protein sequence ID" value="EAR97201.2"/>
    <property type="molecule type" value="Genomic_DNA"/>
</dbReference>
<gene>
    <name evidence="2" type="ORF">TTHERM_00481350</name>
</gene>
<reference evidence="3" key="1">
    <citation type="journal article" date="2006" name="PLoS Biol.">
        <title>Macronuclear genome sequence of the ciliate Tetrahymena thermophila, a model eukaryote.</title>
        <authorList>
            <person name="Eisen J.A."/>
            <person name="Coyne R.S."/>
            <person name="Wu M."/>
            <person name="Wu D."/>
            <person name="Thiagarajan M."/>
            <person name="Wortman J.R."/>
            <person name="Badger J.H."/>
            <person name="Ren Q."/>
            <person name="Amedeo P."/>
            <person name="Jones K.M."/>
            <person name="Tallon L.J."/>
            <person name="Delcher A.L."/>
            <person name="Salzberg S.L."/>
            <person name="Silva J.C."/>
            <person name="Haas B.J."/>
            <person name="Majoros W.H."/>
            <person name="Farzad M."/>
            <person name="Carlton J.M."/>
            <person name="Smith R.K. Jr."/>
            <person name="Garg J."/>
            <person name="Pearlman R.E."/>
            <person name="Karrer K.M."/>
            <person name="Sun L."/>
            <person name="Manning G."/>
            <person name="Elde N.C."/>
            <person name="Turkewitz A.P."/>
            <person name="Asai D.J."/>
            <person name="Wilkes D.E."/>
            <person name="Wang Y."/>
            <person name="Cai H."/>
            <person name="Collins K."/>
            <person name="Stewart B.A."/>
            <person name="Lee S.R."/>
            <person name="Wilamowska K."/>
            <person name="Weinberg Z."/>
            <person name="Ruzzo W.L."/>
            <person name="Wloga D."/>
            <person name="Gaertig J."/>
            <person name="Frankel J."/>
            <person name="Tsao C.-C."/>
            <person name="Gorovsky M.A."/>
            <person name="Keeling P.J."/>
            <person name="Waller R.F."/>
            <person name="Patron N.J."/>
            <person name="Cherry J.M."/>
            <person name="Stover N.A."/>
            <person name="Krieger C.J."/>
            <person name="del Toro C."/>
            <person name="Ryder H.F."/>
            <person name="Williamson S.C."/>
            <person name="Barbeau R.A."/>
            <person name="Hamilton E.P."/>
            <person name="Orias E."/>
        </authorList>
    </citation>
    <scope>NUCLEOTIDE SEQUENCE [LARGE SCALE GENOMIC DNA]</scope>
    <source>
        <strain evidence="3">SB210</strain>
    </source>
</reference>
<dbReference type="KEGG" id="tet:TTHERM_00481350"/>
<evidence type="ECO:0000313" key="3">
    <source>
        <dbReference type="Proteomes" id="UP000009168"/>
    </source>
</evidence>
<evidence type="ECO:0000256" key="1">
    <source>
        <dbReference type="SAM" id="Phobius"/>
    </source>
</evidence>
<keyword evidence="3" id="KW-1185">Reference proteome</keyword>
<feature type="transmembrane region" description="Helical" evidence="1">
    <location>
        <begin position="32"/>
        <end position="51"/>
    </location>
</feature>
<dbReference type="GeneID" id="7832929"/>
<dbReference type="RefSeq" id="XP_001017446.2">
    <property type="nucleotide sequence ID" value="XM_001017446.2"/>
</dbReference>
<sequence length="565" mass="67571">MKKLTLQFQSKALEEKYQQYIEQVYIPKLSNFLNYVLIVIVVPCIIMDLYYSQNLGASLYILTALSIVIYKILLKKCRQFYDIYIFFMEFGTQVLMGCRIYIDGPTLDNFDVYRLFFFGASMIQIQFIMHSISQNLIFPLITTMTQLIIFITVTWNVSMYDYKFTYIIFTLLTAYFLHHNLKEKKEIFMFREQQKQWIKILKNGISQKIITIQYDQKQNELTLNVINKNATERFKIYNEKDFKVFSRRVHLFKKEIEAYEDYDKKQVNRESKIHGGSSIKNTTLESRIIQFMKQNINNSKKKDSLKSIQSQSIISKLSSDAPFKKMSQDCSQKQVSMNSIKQAEYQAIIQSEKQKPEVYKIKMSYFLNEGYHQCYIIFEQQSEEDIIKNVIDSKKKIELRFINICQQLGKFSFNHQKILINQIKYAIFHSTLSYQLINNDLVQNFPLQANQIFKLPKFLNVLLFNLLNKKVCLKNISEKPLQNQFKLFRKHLNNTQFFLIYFQFPLQQFKNNINYLLFNKIAKQCLNQFFFKNRNLQLVHAEKYTQLKLSKIIFISKLKQTKEYL</sequence>
<dbReference type="Proteomes" id="UP000009168">
    <property type="component" value="Unassembled WGS sequence"/>
</dbReference>
<feature type="transmembrane region" description="Helical" evidence="1">
    <location>
        <begin position="81"/>
        <end position="102"/>
    </location>
</feature>
<evidence type="ECO:0000313" key="2">
    <source>
        <dbReference type="EMBL" id="EAR97201.2"/>
    </source>
</evidence>
<organism evidence="2 3">
    <name type="scientific">Tetrahymena thermophila (strain SB210)</name>
    <dbReference type="NCBI Taxonomy" id="312017"/>
    <lineage>
        <taxon>Eukaryota</taxon>
        <taxon>Sar</taxon>
        <taxon>Alveolata</taxon>
        <taxon>Ciliophora</taxon>
        <taxon>Intramacronucleata</taxon>
        <taxon>Oligohymenophorea</taxon>
        <taxon>Hymenostomatida</taxon>
        <taxon>Tetrahymenina</taxon>
        <taxon>Tetrahymenidae</taxon>
        <taxon>Tetrahymena</taxon>
    </lineage>
</organism>
<proteinExistence type="predicted"/>
<feature type="transmembrane region" description="Helical" evidence="1">
    <location>
        <begin position="164"/>
        <end position="181"/>
    </location>
</feature>